<dbReference type="EMBL" id="JEMB01002590">
    <property type="protein sequence ID" value="KYF79985.1"/>
    <property type="molecule type" value="Genomic_DNA"/>
</dbReference>
<evidence type="ECO:0000259" key="1">
    <source>
        <dbReference type="Pfam" id="PF18478"/>
    </source>
</evidence>
<protein>
    <recommendedName>
        <fullName evidence="1">VapC45 PIN like domain-containing protein</fullName>
    </recommendedName>
</protein>
<feature type="domain" description="VapC45 PIN like" evidence="1">
    <location>
        <begin position="9"/>
        <end position="86"/>
    </location>
</feature>
<dbReference type="Pfam" id="PF18478">
    <property type="entry name" value="PIN_10"/>
    <property type="match status" value="1"/>
</dbReference>
<dbReference type="InterPro" id="IPR041375">
    <property type="entry name" value="VapC45_PIN-like"/>
</dbReference>
<dbReference type="Proteomes" id="UP000075635">
    <property type="component" value="Unassembled WGS sequence"/>
</dbReference>
<reference evidence="2 3" key="1">
    <citation type="submission" date="2014-02" db="EMBL/GenBank/DDBJ databases">
        <title>The small core and large imbalanced accessory genome model reveals a collaborative survival strategy of Sorangium cellulosum strains in nature.</title>
        <authorList>
            <person name="Han K."/>
            <person name="Peng R."/>
            <person name="Blom J."/>
            <person name="Li Y.-Z."/>
        </authorList>
    </citation>
    <scope>NUCLEOTIDE SEQUENCE [LARGE SCALE GENOMIC DNA]</scope>
    <source>
        <strain evidence="2 3">So0011-07</strain>
    </source>
</reference>
<gene>
    <name evidence="2" type="ORF">BE17_24600</name>
</gene>
<evidence type="ECO:0000313" key="2">
    <source>
        <dbReference type="EMBL" id="KYF79985.1"/>
    </source>
</evidence>
<organism evidence="2 3">
    <name type="scientific">Sorangium cellulosum</name>
    <name type="common">Polyangium cellulosum</name>
    <dbReference type="NCBI Taxonomy" id="56"/>
    <lineage>
        <taxon>Bacteria</taxon>
        <taxon>Pseudomonadati</taxon>
        <taxon>Myxococcota</taxon>
        <taxon>Polyangia</taxon>
        <taxon>Polyangiales</taxon>
        <taxon>Polyangiaceae</taxon>
        <taxon>Sorangium</taxon>
    </lineage>
</organism>
<sequence>MKLPEPYTYFVDRSLGRGMVVEALRAAGAEVHAHDDHFAQNTADAEWLVEIGRRGWVVLTKDKNIRSNHLEHVALVQANVACFMLGRGDLTAAAMGKIFVEALPVIKRALRRFDVPLAASLSARGGLRVLLAAGKWLQPPKELS</sequence>
<name>A0A150RI73_SORCE</name>
<proteinExistence type="predicted"/>
<accession>A0A150RI73</accession>
<dbReference type="AlphaFoldDB" id="A0A150RI73"/>
<evidence type="ECO:0000313" key="3">
    <source>
        <dbReference type="Proteomes" id="UP000075635"/>
    </source>
</evidence>
<comment type="caution">
    <text evidence="2">The sequence shown here is derived from an EMBL/GenBank/DDBJ whole genome shotgun (WGS) entry which is preliminary data.</text>
</comment>